<name>A0AAE1FWS6_PETCI</name>
<organism evidence="10 11">
    <name type="scientific">Petrolisthes cinctipes</name>
    <name type="common">Flat porcelain crab</name>
    <dbReference type="NCBI Taxonomy" id="88211"/>
    <lineage>
        <taxon>Eukaryota</taxon>
        <taxon>Metazoa</taxon>
        <taxon>Ecdysozoa</taxon>
        <taxon>Arthropoda</taxon>
        <taxon>Crustacea</taxon>
        <taxon>Multicrustacea</taxon>
        <taxon>Malacostraca</taxon>
        <taxon>Eumalacostraca</taxon>
        <taxon>Eucarida</taxon>
        <taxon>Decapoda</taxon>
        <taxon>Pleocyemata</taxon>
        <taxon>Anomura</taxon>
        <taxon>Galatheoidea</taxon>
        <taxon>Porcellanidae</taxon>
        <taxon>Petrolisthes</taxon>
    </lineage>
</organism>
<dbReference type="PANTHER" id="PTHR46004:SF3">
    <property type="entry name" value="CYCLIC AMP RESPONSE ELEMENT-BINDING PROTEIN A"/>
    <property type="match status" value="1"/>
</dbReference>
<proteinExistence type="predicted"/>
<evidence type="ECO:0000313" key="10">
    <source>
        <dbReference type="EMBL" id="KAK3881820.1"/>
    </source>
</evidence>
<evidence type="ECO:0000256" key="3">
    <source>
        <dbReference type="ARBA" id="ARBA00023125"/>
    </source>
</evidence>
<dbReference type="EMBL" id="JAWQEG010001174">
    <property type="protein sequence ID" value="KAK3881820.1"/>
    <property type="molecule type" value="Genomic_DNA"/>
</dbReference>
<comment type="subcellular location">
    <subcellularLocation>
        <location evidence="1">Nucleus</location>
    </subcellularLocation>
</comment>
<dbReference type="Pfam" id="PF00170">
    <property type="entry name" value="bZIP_1"/>
    <property type="match status" value="1"/>
</dbReference>
<keyword evidence="3" id="KW-0238">DNA-binding</keyword>
<dbReference type="SMART" id="SM00338">
    <property type="entry name" value="BRLZ"/>
    <property type="match status" value="1"/>
</dbReference>
<keyword evidence="7" id="KW-0175">Coiled coil</keyword>
<dbReference type="InterPro" id="IPR004827">
    <property type="entry name" value="bZIP"/>
</dbReference>
<keyword evidence="2" id="KW-0805">Transcription regulation</keyword>
<evidence type="ECO:0000256" key="2">
    <source>
        <dbReference type="ARBA" id="ARBA00023015"/>
    </source>
</evidence>
<keyword evidence="5" id="KW-0804">Transcription</keyword>
<dbReference type="FunFam" id="1.20.5.170:FF:000054">
    <property type="entry name" value="Cyclic AMP-responsive element-binding protein 3-like 2"/>
    <property type="match status" value="1"/>
</dbReference>
<keyword evidence="4" id="KW-0010">Activator</keyword>
<feature type="domain" description="BZIP" evidence="9">
    <location>
        <begin position="311"/>
        <end position="374"/>
    </location>
</feature>
<feature type="region of interest" description="Disordered" evidence="8">
    <location>
        <begin position="92"/>
        <end position="140"/>
    </location>
</feature>
<evidence type="ECO:0000256" key="6">
    <source>
        <dbReference type="ARBA" id="ARBA00023242"/>
    </source>
</evidence>
<evidence type="ECO:0000256" key="1">
    <source>
        <dbReference type="ARBA" id="ARBA00004123"/>
    </source>
</evidence>
<feature type="coiled-coil region" evidence="7">
    <location>
        <begin position="329"/>
        <end position="384"/>
    </location>
</feature>
<dbReference type="GO" id="GO:0035497">
    <property type="term" value="F:cAMP response element binding"/>
    <property type="evidence" value="ECO:0007669"/>
    <property type="project" value="TreeGrafter"/>
</dbReference>
<evidence type="ECO:0000256" key="5">
    <source>
        <dbReference type="ARBA" id="ARBA00023163"/>
    </source>
</evidence>
<dbReference type="PROSITE" id="PS50217">
    <property type="entry name" value="BZIP"/>
    <property type="match status" value="1"/>
</dbReference>
<evidence type="ECO:0000256" key="7">
    <source>
        <dbReference type="SAM" id="Coils"/>
    </source>
</evidence>
<gene>
    <name evidence="10" type="ORF">Pcinc_013773</name>
</gene>
<sequence>MISHLSPVIGTHPPLFESRRRGLRCEYLESECFPAIPISEAEGVNSTVSTLASTNTSPSTTTTTNSTTPTTTTTTKPTTTTIIVREPSDVATLTTTSPTTATTTTNIFRKSMSPPPMSPILSQPGSPDDDDSCDVSSSLSPGTLLTVPSLKTSMGLVRPSAVVVTQRSGSGVVHSTSSRLGLSSLSLRLPSTSSTSSTSSVSCSIASSDAGFYLPPTPPSCSSSDSECGSQSPTRTPPLYETLTPQFCNPRKSATRVMVSTRNPINTPLISSQPKGATGAINLTEEEKRTLLSEGYNIPTRLPLTKAEEKSLKKIRRKIKNKISAQESRRKKKDYMDALERKVEKLSTENMDYKRRIEVLQTSNSQLVVELQRLQALVEADEKNRFRSSPIAALLS</sequence>
<feature type="compositionally biased region" description="Low complexity" evidence="8">
    <location>
        <begin position="220"/>
        <end position="233"/>
    </location>
</feature>
<dbReference type="InterPro" id="IPR046347">
    <property type="entry name" value="bZIP_sf"/>
</dbReference>
<dbReference type="PANTHER" id="PTHR46004">
    <property type="entry name" value="CYCLIC AMP RESPONSE ELEMENT-BINDING PROTEIN A"/>
    <property type="match status" value="1"/>
</dbReference>
<dbReference type="Proteomes" id="UP001286313">
    <property type="component" value="Unassembled WGS sequence"/>
</dbReference>
<evidence type="ECO:0000259" key="9">
    <source>
        <dbReference type="PROSITE" id="PS50217"/>
    </source>
</evidence>
<feature type="compositionally biased region" description="Low complexity" evidence="8">
    <location>
        <begin position="92"/>
        <end position="105"/>
    </location>
</feature>
<protein>
    <recommendedName>
        <fullName evidence="9">BZIP domain-containing protein</fullName>
    </recommendedName>
</protein>
<evidence type="ECO:0000313" key="11">
    <source>
        <dbReference type="Proteomes" id="UP001286313"/>
    </source>
</evidence>
<feature type="region of interest" description="Disordered" evidence="8">
    <location>
        <begin position="216"/>
        <end position="242"/>
    </location>
</feature>
<evidence type="ECO:0000256" key="8">
    <source>
        <dbReference type="SAM" id="MobiDB-lite"/>
    </source>
</evidence>
<comment type="caution">
    <text evidence="10">The sequence shown here is derived from an EMBL/GenBank/DDBJ whole genome shotgun (WGS) entry which is preliminary data.</text>
</comment>
<dbReference type="PROSITE" id="PS00036">
    <property type="entry name" value="BZIP_BASIC"/>
    <property type="match status" value="1"/>
</dbReference>
<feature type="region of interest" description="Disordered" evidence="8">
    <location>
        <begin position="50"/>
        <end position="77"/>
    </location>
</feature>
<evidence type="ECO:0000256" key="4">
    <source>
        <dbReference type="ARBA" id="ARBA00023159"/>
    </source>
</evidence>
<dbReference type="SUPFAM" id="SSF57959">
    <property type="entry name" value="Leucine zipper domain"/>
    <property type="match status" value="1"/>
</dbReference>
<keyword evidence="6" id="KW-0539">Nucleus</keyword>
<dbReference type="GO" id="GO:0005634">
    <property type="term" value="C:nucleus"/>
    <property type="evidence" value="ECO:0007669"/>
    <property type="project" value="UniProtKB-SubCell"/>
</dbReference>
<dbReference type="GO" id="GO:0000981">
    <property type="term" value="F:DNA-binding transcription factor activity, RNA polymerase II-specific"/>
    <property type="evidence" value="ECO:0007669"/>
    <property type="project" value="TreeGrafter"/>
</dbReference>
<dbReference type="Gene3D" id="1.20.5.170">
    <property type="match status" value="1"/>
</dbReference>
<keyword evidence="11" id="KW-1185">Reference proteome</keyword>
<dbReference type="AlphaFoldDB" id="A0AAE1FWS6"/>
<accession>A0AAE1FWS6</accession>
<reference evidence="10" key="1">
    <citation type="submission" date="2023-10" db="EMBL/GenBank/DDBJ databases">
        <title>Genome assemblies of two species of porcelain crab, Petrolisthes cinctipes and Petrolisthes manimaculis (Anomura: Porcellanidae).</title>
        <authorList>
            <person name="Angst P."/>
        </authorList>
    </citation>
    <scope>NUCLEOTIDE SEQUENCE</scope>
    <source>
        <strain evidence="10">PB745_01</strain>
        <tissue evidence="10">Gill</tissue>
    </source>
</reference>
<feature type="compositionally biased region" description="Low complexity" evidence="8">
    <location>
        <begin position="53"/>
        <end position="77"/>
    </location>
</feature>